<protein>
    <submittedName>
        <fullName evidence="1">DUF2284 domain-containing protein</fullName>
    </submittedName>
</protein>
<dbReference type="EMBL" id="JANFXK010000001">
    <property type="protein sequence ID" value="MCQ4635239.1"/>
    <property type="molecule type" value="Genomic_DNA"/>
</dbReference>
<dbReference type="RefSeq" id="WP_256130437.1">
    <property type="nucleotide sequence ID" value="NZ_JANFXK010000001.1"/>
</dbReference>
<dbReference type="Proteomes" id="UP001524502">
    <property type="component" value="Unassembled WGS sequence"/>
</dbReference>
<dbReference type="InterPro" id="IPR019271">
    <property type="entry name" value="DUF2284_metal-binding"/>
</dbReference>
<reference evidence="1 2" key="1">
    <citation type="submission" date="2022-06" db="EMBL/GenBank/DDBJ databases">
        <title>Isolation of gut microbiota from human fecal samples.</title>
        <authorList>
            <person name="Pamer E.G."/>
            <person name="Barat B."/>
            <person name="Waligurski E."/>
            <person name="Medina S."/>
            <person name="Paddock L."/>
            <person name="Mostad J."/>
        </authorList>
    </citation>
    <scope>NUCLEOTIDE SEQUENCE [LARGE SCALE GENOMIC DNA]</scope>
    <source>
        <strain evidence="1 2">SL.3.17</strain>
    </source>
</reference>
<keyword evidence="2" id="KW-1185">Reference proteome</keyword>
<name>A0ABT1RJA5_9FIRM</name>
<sequence>MKKYFDLLSKMGMDDAKVIDAKTVKTAAWTRYRCQYGCDCYGTNLCCPPYSPGHEETQKMLDEYTKGILFTSHRGDIRQAAVALARELFLDGYYKTIAFGSGPCMLCDTCTLEKCRFPKQTLPSMEGCGIDVFATVRANGYQLEVVTEKGVGDQYFGLALFE</sequence>
<comment type="caution">
    <text evidence="1">The sequence shown here is derived from an EMBL/GenBank/DDBJ whole genome shotgun (WGS) entry which is preliminary data.</text>
</comment>
<accession>A0ABT1RJA5</accession>
<gene>
    <name evidence="1" type="ORF">NE619_00645</name>
</gene>
<dbReference type="Pfam" id="PF10050">
    <property type="entry name" value="DUF2284"/>
    <property type="match status" value="1"/>
</dbReference>
<evidence type="ECO:0000313" key="1">
    <source>
        <dbReference type="EMBL" id="MCQ4635239.1"/>
    </source>
</evidence>
<evidence type="ECO:0000313" key="2">
    <source>
        <dbReference type="Proteomes" id="UP001524502"/>
    </source>
</evidence>
<organism evidence="1 2">
    <name type="scientific">Anaerovorax odorimutans</name>
    <dbReference type="NCBI Taxonomy" id="109327"/>
    <lineage>
        <taxon>Bacteria</taxon>
        <taxon>Bacillati</taxon>
        <taxon>Bacillota</taxon>
        <taxon>Clostridia</taxon>
        <taxon>Peptostreptococcales</taxon>
        <taxon>Anaerovoracaceae</taxon>
        <taxon>Anaerovorax</taxon>
    </lineage>
</organism>
<proteinExistence type="predicted"/>